<gene>
    <name evidence="2" type="ORF">JI435_007640</name>
</gene>
<dbReference type="EMBL" id="CP069023">
    <property type="protein sequence ID" value="QRC91261.1"/>
    <property type="molecule type" value="Genomic_DNA"/>
</dbReference>
<dbReference type="PANTHER" id="PTHR44163">
    <property type="entry name" value="U3 SMALL NUCLEOLAR RNA-ASSOCIATED PROTEIN 4 HOMOLOG"/>
    <property type="match status" value="1"/>
</dbReference>
<organism evidence="2 3">
    <name type="scientific">Phaeosphaeria nodorum (strain SN15 / ATCC MYA-4574 / FGSC 10173)</name>
    <name type="common">Glume blotch fungus</name>
    <name type="synonym">Parastagonospora nodorum</name>
    <dbReference type="NCBI Taxonomy" id="321614"/>
    <lineage>
        <taxon>Eukaryota</taxon>
        <taxon>Fungi</taxon>
        <taxon>Dikarya</taxon>
        <taxon>Ascomycota</taxon>
        <taxon>Pezizomycotina</taxon>
        <taxon>Dothideomycetes</taxon>
        <taxon>Pleosporomycetidae</taxon>
        <taxon>Pleosporales</taxon>
        <taxon>Pleosporineae</taxon>
        <taxon>Phaeosphaeriaceae</taxon>
        <taxon>Parastagonospora</taxon>
    </lineage>
</organism>
<feature type="region of interest" description="Disordered" evidence="1">
    <location>
        <begin position="622"/>
        <end position="655"/>
    </location>
</feature>
<dbReference type="Pfam" id="PF00400">
    <property type="entry name" value="WD40"/>
    <property type="match status" value="1"/>
</dbReference>
<dbReference type="Gene3D" id="2.130.10.10">
    <property type="entry name" value="YVTN repeat-like/Quinoprotein amine dehydrogenase"/>
    <property type="match status" value="2"/>
</dbReference>
<dbReference type="VEuPathDB" id="FungiDB:JI435_007640"/>
<proteinExistence type="predicted"/>
<dbReference type="SUPFAM" id="SSF50978">
    <property type="entry name" value="WD40 repeat-like"/>
    <property type="match status" value="2"/>
</dbReference>
<evidence type="ECO:0000313" key="2">
    <source>
        <dbReference type="EMBL" id="QRC91261.1"/>
    </source>
</evidence>
<evidence type="ECO:0000313" key="3">
    <source>
        <dbReference type="Proteomes" id="UP000663193"/>
    </source>
</evidence>
<feature type="compositionally biased region" description="Polar residues" evidence="1">
    <location>
        <begin position="821"/>
        <end position="835"/>
    </location>
</feature>
<dbReference type="PANTHER" id="PTHR44163:SF1">
    <property type="entry name" value="U3 SMALL NUCLEOLAR RNA-ASSOCIATED PROTEIN 4 HOMOLOG"/>
    <property type="match status" value="1"/>
</dbReference>
<dbReference type="GO" id="GO:0000462">
    <property type="term" value="P:maturation of SSU-rRNA from tricistronic rRNA transcript (SSU-rRNA, 5.8S rRNA, LSU-rRNA)"/>
    <property type="evidence" value="ECO:0007669"/>
    <property type="project" value="InterPro"/>
</dbReference>
<sequence length="898" mass="99060">MDIHRSRFVPYPSSAINALAFSHSEAEHGKQDPQSLRLAIGRANGNIEIWNPKSGAWLQEKVFYGGKDRSVEGLTWTQEPDSKDADNKVMPGRLRLFSIGYSSSVTEWDLATGLPLRHSNGNHSEVWCFAAQPRQKGNAHQKIVAGCADGTIVLLSTEDDDLTFDRFVSRATNKKARALSITYKDNDTVLAGFADSMIRVFDTRNGNVIRNISLGSGLHGGPKEILVWKVRCLSNGDFVSGDSTGEIRIYNGKNYSQTQRIAGHEADILDLAVSRDGTSIFSAGMDRRTCFYTSKKSTTKVDGQHGKWRKVSHQRYHQHDVKAMATYEGSKLSVVVSGGIDTQPIIVPLRQFGKELTRGLPSLPALPPLTSAPGARLLVSWWNTEVRIWRVKPQDDGTEKPKVVARLALQGEENITSASISQDGGLLAVSTTSTVKLFQLIQPQVGAGASLRIRKVDMPSITGTRTVRLSANGKWLSAISAMNDVQLARVVRTGDFSDPPRVLNRVQHLHRLDRDDVPGTQLRGMSGSYERSIAHAEFSADANVFAVVDLAGYVDTWVVEGHEDATAPEVDINELAPANSGVNESEEDEVEEREQIIFLGQHWIRNPSGHLVPRLDSTPVLLSFQPGSNESKETEPNGNPAVHPTRHNPHPHSHELPTADYRLLLVSAEHQIYLFDVMTGRMSGWSRRNPPSSYPREYQLLDLPAKGCVWDVSVEQQRLWLYGEKWLFMFDLTKDFDISGADSGASSKKRKRNGQKDNSGAGDVIPQSDVPVTKMRKYDSSKNNEAGKAQWVNVDSAGPVHTDEEDDAEGSSRPLAILRRGSNQGGEQANGQLTNGEEGGEAAEQQSRSESWWHTFKYRPILGILPIGGSVDQSPEVVLVERPSWDLDLPARFVGSHE</sequence>
<dbReference type="InterPro" id="IPR046351">
    <property type="entry name" value="UTP4"/>
</dbReference>
<reference evidence="3" key="1">
    <citation type="journal article" date="2021" name="BMC Genomics">
        <title>Chromosome-level genome assembly and manually-curated proteome of model necrotroph Parastagonospora nodorum Sn15 reveals a genome-wide trove of candidate effector homologs, and redundancy of virulence-related functions within an accessory chromosome.</title>
        <authorList>
            <person name="Bertazzoni S."/>
            <person name="Jones D.A.B."/>
            <person name="Phan H.T."/>
            <person name="Tan K.-C."/>
            <person name="Hane J.K."/>
        </authorList>
    </citation>
    <scope>NUCLEOTIDE SEQUENCE [LARGE SCALE GENOMIC DNA]</scope>
    <source>
        <strain evidence="3">SN15 / ATCC MYA-4574 / FGSC 10173)</strain>
    </source>
</reference>
<dbReference type="GO" id="GO:0030686">
    <property type="term" value="C:90S preribosome"/>
    <property type="evidence" value="ECO:0007669"/>
    <property type="project" value="InterPro"/>
</dbReference>
<keyword evidence="3" id="KW-1185">Reference proteome</keyword>
<dbReference type="InterPro" id="IPR015943">
    <property type="entry name" value="WD40/YVTN_repeat-like_dom_sf"/>
</dbReference>
<dbReference type="SMART" id="SM00320">
    <property type="entry name" value="WD40"/>
    <property type="match status" value="6"/>
</dbReference>
<name>A0A7U2HWI2_PHANO</name>
<evidence type="ECO:0000256" key="1">
    <source>
        <dbReference type="SAM" id="MobiDB-lite"/>
    </source>
</evidence>
<dbReference type="InterPro" id="IPR036322">
    <property type="entry name" value="WD40_repeat_dom_sf"/>
</dbReference>
<dbReference type="Proteomes" id="UP000663193">
    <property type="component" value="Chromosome 1"/>
</dbReference>
<protein>
    <submittedName>
        <fullName evidence="2">Uncharacterized protein</fullName>
    </submittedName>
</protein>
<feature type="region of interest" description="Disordered" evidence="1">
    <location>
        <begin position="741"/>
        <end position="848"/>
    </location>
</feature>
<dbReference type="OrthoDB" id="8883818at2759"/>
<accession>A0A7U2HWI2</accession>
<dbReference type="InterPro" id="IPR001680">
    <property type="entry name" value="WD40_rpt"/>
</dbReference>
<dbReference type="AlphaFoldDB" id="A0A7U2HWI2"/>